<evidence type="ECO:0000259" key="5">
    <source>
        <dbReference type="PROSITE" id="PS51036"/>
    </source>
</evidence>
<evidence type="ECO:0000259" key="6">
    <source>
        <dbReference type="PROSITE" id="PS51205"/>
    </source>
</evidence>
<evidence type="ECO:0000256" key="1">
    <source>
        <dbReference type="ARBA" id="ARBA00022723"/>
    </source>
</evidence>
<keyword evidence="8" id="KW-1185">Reference proteome</keyword>
<dbReference type="SMART" id="SM00259">
    <property type="entry name" value="ZnF_A20"/>
    <property type="match status" value="1"/>
</dbReference>
<dbReference type="GO" id="GO:0008270">
    <property type="term" value="F:zinc ion binding"/>
    <property type="evidence" value="ECO:0007669"/>
    <property type="project" value="UniProtKB-KW"/>
</dbReference>
<dbReference type="Pfam" id="PF18151">
    <property type="entry name" value="DUF5601"/>
    <property type="match status" value="1"/>
</dbReference>
<dbReference type="GO" id="GO:0003677">
    <property type="term" value="F:DNA binding"/>
    <property type="evidence" value="ECO:0007669"/>
    <property type="project" value="InterPro"/>
</dbReference>
<feature type="domain" description="A20-type" evidence="5">
    <location>
        <begin position="12"/>
        <end position="46"/>
    </location>
</feature>
<feature type="region of interest" description="Disordered" evidence="4">
    <location>
        <begin position="46"/>
        <end position="65"/>
    </location>
</feature>
<dbReference type="Gene3D" id="1.20.1050.80">
    <property type="entry name" value="VPS9 domain"/>
    <property type="match status" value="1"/>
</dbReference>
<accession>A0A671VQK6</accession>
<dbReference type="PROSITE" id="PS51036">
    <property type="entry name" value="ZF_A20"/>
    <property type="match status" value="1"/>
</dbReference>
<dbReference type="GO" id="GO:0031267">
    <property type="term" value="F:small GTPase binding"/>
    <property type="evidence" value="ECO:0007669"/>
    <property type="project" value="TreeGrafter"/>
</dbReference>
<dbReference type="SUPFAM" id="SSF57716">
    <property type="entry name" value="Glucocorticoid receptor-like (DNA-binding domain)"/>
    <property type="match status" value="1"/>
</dbReference>
<sequence length="480" mass="54534">MWTDKQRGIRVSQEELLCKNACGYYGNPAWQGFCSKCWRERERARAAGAQRQDTRPSNDGTPLTFSKFEEKKNTEKGRRINTMRRLFWGSPSPPKQQESSESYANVLKAYQSLEPGDFTGFLKLLRSPSSQRLQSRCTAFLNTMEAYHDLPVQKQSDLVQDFYQSFAEYFSSFPEAQVTQIMEHVEKLIMTRLHKWVFCHDSCDDEQKDLALQRRIRSLNWVTPQMLSVPFPDKKTAVTADPFLPAITAIIEMDAKRAPQDKLTCVSKCSQHVFEALSSSNSEPANADDFLSGLIYVVLKANPPRLHSNMQYVIRFGLPHSLMAGESGYYFTNLSCAVAFIEKLDGPALNLSPDEFEGYMLRQRAPAAANRRRQVARDTQHLLEELQGRQEKLDQGMDALNVELNKWVQVVNTQLDEATSQFSLVQKEMTAQVELSQVSSSSSPDASLQGDDNDQSVLVLTDQQFSTSCLTFCTKRNYLV</sequence>
<reference evidence="7" key="2">
    <citation type="submission" date="2025-08" db="UniProtKB">
        <authorList>
            <consortium name="Ensembl"/>
        </authorList>
    </citation>
    <scope>IDENTIFICATION</scope>
</reference>
<dbReference type="InterPro" id="IPR002653">
    <property type="entry name" value="Znf_A20"/>
</dbReference>
<dbReference type="OMA" id="TMEAYHA"/>
<dbReference type="GO" id="GO:0005085">
    <property type="term" value="F:guanyl-nucleotide exchange factor activity"/>
    <property type="evidence" value="ECO:0007669"/>
    <property type="project" value="InterPro"/>
</dbReference>
<dbReference type="AlphaFoldDB" id="A0A671VQK6"/>
<organism evidence="7 8">
    <name type="scientific">Sparus aurata</name>
    <name type="common">Gilthead sea bream</name>
    <dbReference type="NCBI Taxonomy" id="8175"/>
    <lineage>
        <taxon>Eukaryota</taxon>
        <taxon>Metazoa</taxon>
        <taxon>Chordata</taxon>
        <taxon>Craniata</taxon>
        <taxon>Vertebrata</taxon>
        <taxon>Euteleostomi</taxon>
        <taxon>Actinopterygii</taxon>
        <taxon>Neopterygii</taxon>
        <taxon>Teleostei</taxon>
        <taxon>Neoteleostei</taxon>
        <taxon>Acanthomorphata</taxon>
        <taxon>Eupercaria</taxon>
        <taxon>Spariformes</taxon>
        <taxon>Sparidae</taxon>
        <taxon>Sparus</taxon>
    </lineage>
</organism>
<dbReference type="PROSITE" id="PS51205">
    <property type="entry name" value="VPS9"/>
    <property type="match status" value="1"/>
</dbReference>
<keyword evidence="3" id="KW-0862">Zinc</keyword>
<dbReference type="Proteomes" id="UP000472265">
    <property type="component" value="Chromosome 5"/>
</dbReference>
<evidence type="ECO:0000256" key="2">
    <source>
        <dbReference type="ARBA" id="ARBA00022771"/>
    </source>
</evidence>
<feature type="domain" description="VPS9" evidence="6">
    <location>
        <begin position="206"/>
        <end position="350"/>
    </location>
</feature>
<evidence type="ECO:0000313" key="8">
    <source>
        <dbReference type="Proteomes" id="UP000472265"/>
    </source>
</evidence>
<dbReference type="Gene3D" id="1.10.246.120">
    <property type="match status" value="1"/>
</dbReference>
<dbReference type="GO" id="GO:0030139">
    <property type="term" value="C:endocytic vesicle"/>
    <property type="evidence" value="ECO:0007669"/>
    <property type="project" value="TreeGrafter"/>
</dbReference>
<gene>
    <name evidence="7" type="primary">LOC115581979</name>
</gene>
<dbReference type="SUPFAM" id="SSF109993">
    <property type="entry name" value="VPS9 domain"/>
    <property type="match status" value="1"/>
</dbReference>
<evidence type="ECO:0000256" key="4">
    <source>
        <dbReference type="SAM" id="MobiDB-lite"/>
    </source>
</evidence>
<dbReference type="InParanoid" id="A0A671VQK6"/>
<dbReference type="GeneTree" id="ENSGT00940000154540"/>
<dbReference type="InterPro" id="IPR037191">
    <property type="entry name" value="VPS9_dom_sf"/>
</dbReference>
<dbReference type="GO" id="GO:0016192">
    <property type="term" value="P:vesicle-mediated transport"/>
    <property type="evidence" value="ECO:0007669"/>
    <property type="project" value="InterPro"/>
</dbReference>
<protein>
    <recommendedName>
        <fullName evidence="9">RAB guanine nucleotide exchange factor (GEF) 1</fullName>
    </recommendedName>
</protein>
<dbReference type="InterPro" id="IPR003123">
    <property type="entry name" value="VPS9"/>
</dbReference>
<dbReference type="PANTHER" id="PTHR23101:SF103">
    <property type="entry name" value="RAB5 GDP_GTP EXCHANGE FACTOR"/>
    <property type="match status" value="1"/>
</dbReference>
<name>A0A671VQK6_SPAAU</name>
<dbReference type="SMART" id="SM00167">
    <property type="entry name" value="VPS9"/>
    <property type="match status" value="1"/>
</dbReference>
<feature type="compositionally biased region" description="Polar residues" evidence="4">
    <location>
        <begin position="55"/>
        <end position="64"/>
    </location>
</feature>
<dbReference type="PANTHER" id="PTHR23101">
    <property type="entry name" value="RAB GDP/GTP EXCHANGE FACTOR"/>
    <property type="match status" value="1"/>
</dbReference>
<evidence type="ECO:0000256" key="3">
    <source>
        <dbReference type="ARBA" id="ARBA00022833"/>
    </source>
</evidence>
<dbReference type="Pfam" id="PF01754">
    <property type="entry name" value="zf-A20"/>
    <property type="match status" value="1"/>
</dbReference>
<keyword evidence="2" id="KW-0863">Zinc-finger</keyword>
<dbReference type="Ensembl" id="ENSSAUT00010030048.1">
    <property type="protein sequence ID" value="ENSSAUP00010028499.1"/>
    <property type="gene ID" value="ENSSAUG00010012275.1"/>
</dbReference>
<dbReference type="InterPro" id="IPR045046">
    <property type="entry name" value="Vps9-like"/>
</dbReference>
<dbReference type="GO" id="GO:0005829">
    <property type="term" value="C:cytosol"/>
    <property type="evidence" value="ECO:0007669"/>
    <property type="project" value="TreeGrafter"/>
</dbReference>
<reference evidence="7" key="1">
    <citation type="submission" date="2021-04" db="EMBL/GenBank/DDBJ databases">
        <authorList>
            <consortium name="Wellcome Sanger Institute Data Sharing"/>
        </authorList>
    </citation>
    <scope>NUCLEOTIDE SEQUENCE [LARGE SCALE GENOMIC DNA]</scope>
</reference>
<keyword evidence="1" id="KW-0479">Metal-binding</keyword>
<evidence type="ECO:0008006" key="9">
    <source>
        <dbReference type="Google" id="ProtNLM"/>
    </source>
</evidence>
<dbReference type="Gene3D" id="1.20.5.4770">
    <property type="match status" value="1"/>
</dbReference>
<proteinExistence type="predicted"/>
<evidence type="ECO:0000313" key="7">
    <source>
        <dbReference type="Ensembl" id="ENSSAUP00010028499.1"/>
    </source>
</evidence>
<dbReference type="Pfam" id="PF02204">
    <property type="entry name" value="VPS9"/>
    <property type="match status" value="1"/>
</dbReference>
<reference evidence="7" key="3">
    <citation type="submission" date="2025-09" db="UniProtKB">
        <authorList>
            <consortium name="Ensembl"/>
        </authorList>
    </citation>
    <scope>IDENTIFICATION</scope>
</reference>
<dbReference type="InterPro" id="IPR041545">
    <property type="entry name" value="DUF5601"/>
</dbReference>